<dbReference type="InterPro" id="IPR008042">
    <property type="entry name" value="Retrotrans_Pao"/>
</dbReference>
<accession>A0A834IG21</accession>
<dbReference type="EMBL" id="JAACXV010013477">
    <property type="protein sequence ID" value="KAF7273342.1"/>
    <property type="molecule type" value="Genomic_DNA"/>
</dbReference>
<name>A0A834IG21_RHYFE</name>
<proteinExistence type="predicted"/>
<comment type="caution">
    <text evidence="1">The sequence shown here is derived from an EMBL/GenBank/DDBJ whole genome shotgun (WGS) entry which is preliminary data.</text>
</comment>
<sequence length="40" mass="4354">MVKVAPLKSQTIPRLELCGALLLAQLVKKVTNVLKIPLTL</sequence>
<evidence type="ECO:0000313" key="1">
    <source>
        <dbReference type="EMBL" id="KAF7273342.1"/>
    </source>
</evidence>
<dbReference type="Pfam" id="PF05380">
    <property type="entry name" value="Peptidase_A17"/>
    <property type="match status" value="1"/>
</dbReference>
<organism evidence="1 2">
    <name type="scientific">Rhynchophorus ferrugineus</name>
    <name type="common">Red palm weevil</name>
    <name type="synonym">Curculio ferrugineus</name>
    <dbReference type="NCBI Taxonomy" id="354439"/>
    <lineage>
        <taxon>Eukaryota</taxon>
        <taxon>Metazoa</taxon>
        <taxon>Ecdysozoa</taxon>
        <taxon>Arthropoda</taxon>
        <taxon>Hexapoda</taxon>
        <taxon>Insecta</taxon>
        <taxon>Pterygota</taxon>
        <taxon>Neoptera</taxon>
        <taxon>Endopterygota</taxon>
        <taxon>Coleoptera</taxon>
        <taxon>Polyphaga</taxon>
        <taxon>Cucujiformia</taxon>
        <taxon>Curculionidae</taxon>
        <taxon>Dryophthorinae</taxon>
        <taxon>Rhynchophorus</taxon>
    </lineage>
</organism>
<dbReference type="Proteomes" id="UP000625711">
    <property type="component" value="Unassembled WGS sequence"/>
</dbReference>
<protein>
    <submittedName>
        <fullName evidence="1">Uncharacterized protein</fullName>
    </submittedName>
</protein>
<keyword evidence="2" id="KW-1185">Reference proteome</keyword>
<gene>
    <name evidence="1" type="ORF">GWI33_013944</name>
</gene>
<reference evidence="1" key="1">
    <citation type="submission" date="2020-08" db="EMBL/GenBank/DDBJ databases">
        <title>Genome sequencing and assembly of the red palm weevil Rhynchophorus ferrugineus.</title>
        <authorList>
            <person name="Dias G.B."/>
            <person name="Bergman C.M."/>
            <person name="Manee M."/>
        </authorList>
    </citation>
    <scope>NUCLEOTIDE SEQUENCE</scope>
    <source>
        <strain evidence="1">AA-2017</strain>
        <tissue evidence="1">Whole larva</tissue>
    </source>
</reference>
<evidence type="ECO:0000313" key="2">
    <source>
        <dbReference type="Proteomes" id="UP000625711"/>
    </source>
</evidence>
<dbReference type="AlphaFoldDB" id="A0A834IG21"/>